<feature type="transmembrane region" description="Helical" evidence="1">
    <location>
        <begin position="105"/>
        <end position="127"/>
    </location>
</feature>
<keyword evidence="1" id="KW-0472">Membrane</keyword>
<evidence type="ECO:0008006" key="4">
    <source>
        <dbReference type="Google" id="ProtNLM"/>
    </source>
</evidence>
<dbReference type="EMBL" id="CP065053">
    <property type="protein sequence ID" value="QPI48672.1"/>
    <property type="molecule type" value="Genomic_DNA"/>
</dbReference>
<name>A0AA48WA74_9BURK</name>
<protein>
    <recommendedName>
        <fullName evidence="4">Mercury ion transport protein</fullName>
    </recommendedName>
</protein>
<gene>
    <name evidence="2" type="ORF">IV454_24585</name>
</gene>
<accession>A0AA48WA74</accession>
<dbReference type="Proteomes" id="UP000662888">
    <property type="component" value="Chromosome"/>
</dbReference>
<evidence type="ECO:0000313" key="2">
    <source>
        <dbReference type="EMBL" id="QPI48672.1"/>
    </source>
</evidence>
<proteinExistence type="predicted"/>
<sequence>MSDVDAGAGLKQTRTASVLSLFTSASTLICCALPALLVALGAGAALSSVIAAVPQLVWFSEHKEVVFGFATVMLLLSGAMQWRARSLPCPTDQALATRCASTRKSAAWVYLAAVGLYLIGGFFAFVMG</sequence>
<feature type="transmembrane region" description="Helical" evidence="1">
    <location>
        <begin position="21"/>
        <end position="53"/>
    </location>
</feature>
<evidence type="ECO:0000256" key="1">
    <source>
        <dbReference type="SAM" id="Phobius"/>
    </source>
</evidence>
<organism evidence="2 3">
    <name type="scientific">Massilia antarctica</name>
    <dbReference type="NCBI Taxonomy" id="2765360"/>
    <lineage>
        <taxon>Bacteria</taxon>
        <taxon>Pseudomonadati</taxon>
        <taxon>Pseudomonadota</taxon>
        <taxon>Betaproteobacteria</taxon>
        <taxon>Burkholderiales</taxon>
        <taxon>Oxalobacteraceae</taxon>
        <taxon>Telluria group</taxon>
        <taxon>Massilia</taxon>
    </lineage>
</organism>
<evidence type="ECO:0000313" key="3">
    <source>
        <dbReference type="Proteomes" id="UP000662888"/>
    </source>
</evidence>
<keyword evidence="1" id="KW-1133">Transmembrane helix</keyword>
<reference evidence="2 3" key="1">
    <citation type="submission" date="2020-11" db="EMBL/GenBank/DDBJ databases">
        <authorList>
            <person name="Sun Q."/>
        </authorList>
    </citation>
    <scope>NUCLEOTIDE SEQUENCE [LARGE SCALE GENOMIC DNA]</scope>
    <source>
        <strain evidence="2 3">P8398</strain>
    </source>
</reference>
<dbReference type="RefSeq" id="WP_206088271.1">
    <property type="nucleotide sequence ID" value="NZ_CP065053.1"/>
</dbReference>
<feature type="transmembrane region" description="Helical" evidence="1">
    <location>
        <begin position="65"/>
        <end position="84"/>
    </location>
</feature>
<keyword evidence="1" id="KW-0812">Transmembrane</keyword>
<keyword evidence="3" id="KW-1185">Reference proteome</keyword>